<organism evidence="1 2">
    <name type="scientific">Candidatus Methanobinarius endosymbioticus</name>
    <dbReference type="NCBI Taxonomy" id="2006182"/>
    <lineage>
        <taxon>Archaea</taxon>
        <taxon>Methanobacteriati</taxon>
        <taxon>Methanobacteriota</taxon>
        <taxon>Methanomada group</taxon>
        <taxon>Methanobacteria</taxon>
        <taxon>Methanobacteriales</taxon>
        <taxon>Methanobacteriaceae</taxon>
        <taxon>Candidatus Methanobinarius</taxon>
    </lineage>
</organism>
<evidence type="ECO:0008006" key="3">
    <source>
        <dbReference type="Google" id="ProtNLM"/>
    </source>
</evidence>
<evidence type="ECO:0000313" key="2">
    <source>
        <dbReference type="Proteomes" id="UP000253099"/>
    </source>
</evidence>
<proteinExistence type="predicted"/>
<reference evidence="1 2" key="1">
    <citation type="submission" date="2018-06" db="EMBL/GenBank/DDBJ databases">
        <title>Genomic insight into two independent archaeal endosymbiosis events.</title>
        <authorList>
            <person name="Lind A.E."/>
            <person name="Lewis W.H."/>
            <person name="Spang A."/>
            <person name="Guy L."/>
            <person name="Embley M.T."/>
            <person name="Ettema T.J.G."/>
        </authorList>
    </citation>
    <scope>NUCLEOTIDE SEQUENCE [LARGE SCALE GENOMIC DNA]</scope>
    <source>
        <strain evidence="1">NOE</strain>
    </source>
</reference>
<sequence length="229" mass="25184">MKESFIDELENNQYFSKMIKSDLNLKSNPVAIKFILHKEDIPKNIDKIQEKIRHCEMVQKAARGDVFYSTSEEQLCKGGFSAIGLEKIPDKIASGEFYHGLGRFKSLGAAKRTLDSIPKIDLDSYAIIYSPLTKADFLPDVVVIITNPVQAMKVSQALVYTVGGRVEADFSGIQSVCADAVASPFINKRPNITFGCSGSRKFADIKDDEVIIGLNGENLGCTVNALNNI</sequence>
<evidence type="ECO:0000313" key="1">
    <source>
        <dbReference type="EMBL" id="RBQ22520.1"/>
    </source>
</evidence>
<keyword evidence="2" id="KW-1185">Reference proteome</keyword>
<accession>A0A366M9X2</accession>
<dbReference type="PANTHER" id="PTHR37954">
    <property type="entry name" value="BLL4979 PROTEIN"/>
    <property type="match status" value="1"/>
</dbReference>
<dbReference type="Proteomes" id="UP000253099">
    <property type="component" value="Unassembled WGS sequence"/>
</dbReference>
<name>A0A366M9X2_9EURY</name>
<comment type="caution">
    <text evidence="1">The sequence shown here is derived from an EMBL/GenBank/DDBJ whole genome shotgun (WGS) entry which is preliminary data.</text>
</comment>
<gene>
    <name evidence="1" type="ORF">ALNOE001_19010</name>
</gene>
<dbReference type="AlphaFoldDB" id="A0A366M9X2"/>
<dbReference type="PANTHER" id="PTHR37954:SF3">
    <property type="entry name" value="DUF169 DOMAIN-CONTAINING PROTEIN"/>
    <property type="match status" value="1"/>
</dbReference>
<protein>
    <recommendedName>
        <fullName evidence="3">ArCR</fullName>
    </recommendedName>
</protein>
<dbReference type="Pfam" id="PF02596">
    <property type="entry name" value="DUF169"/>
    <property type="match status" value="1"/>
</dbReference>
<dbReference type="EMBL" id="NIZT01000062">
    <property type="protein sequence ID" value="RBQ22520.1"/>
    <property type="molecule type" value="Genomic_DNA"/>
</dbReference>
<dbReference type="InterPro" id="IPR003748">
    <property type="entry name" value="DUF169"/>
</dbReference>